<name>A0A6M4GRR8_9PROT</name>
<dbReference type="CDD" id="cd07302">
    <property type="entry name" value="CHD"/>
    <property type="match status" value="1"/>
</dbReference>
<dbReference type="InterPro" id="IPR001054">
    <property type="entry name" value="A/G_cyclase"/>
</dbReference>
<dbReference type="InterPro" id="IPR029787">
    <property type="entry name" value="Nucleotide_cyclase"/>
</dbReference>
<evidence type="ECO:0000313" key="3">
    <source>
        <dbReference type="Proteomes" id="UP000501534"/>
    </source>
</evidence>
<gene>
    <name evidence="2" type="ORF">DSM104443_01002</name>
</gene>
<dbReference type="GO" id="GO:0035556">
    <property type="term" value="P:intracellular signal transduction"/>
    <property type="evidence" value="ECO:0007669"/>
    <property type="project" value="InterPro"/>
</dbReference>
<dbReference type="KEGG" id="uru:DSM104443_01002"/>
<dbReference type="Gene3D" id="3.30.70.1230">
    <property type="entry name" value="Nucleotide cyclase"/>
    <property type="match status" value="1"/>
</dbReference>
<dbReference type="Proteomes" id="UP000501534">
    <property type="component" value="Chromosome"/>
</dbReference>
<keyword evidence="3" id="KW-1185">Reference proteome</keyword>
<dbReference type="SUPFAM" id="SSF55073">
    <property type="entry name" value="Nucleotide cyclase"/>
    <property type="match status" value="1"/>
</dbReference>
<evidence type="ECO:0000313" key="2">
    <source>
        <dbReference type="EMBL" id="QJR09951.1"/>
    </source>
</evidence>
<accession>A0A6M4GRR8</accession>
<dbReference type="GO" id="GO:0009190">
    <property type="term" value="P:cyclic nucleotide biosynthetic process"/>
    <property type="evidence" value="ECO:0007669"/>
    <property type="project" value="InterPro"/>
</dbReference>
<protein>
    <recommendedName>
        <fullName evidence="1">Guanylate cyclase domain-containing protein</fullName>
    </recommendedName>
</protein>
<organism evidence="2 3">
    <name type="scientific">Usitatibacter rugosus</name>
    <dbReference type="NCBI Taxonomy" id="2732067"/>
    <lineage>
        <taxon>Bacteria</taxon>
        <taxon>Pseudomonadati</taxon>
        <taxon>Pseudomonadota</taxon>
        <taxon>Betaproteobacteria</taxon>
        <taxon>Nitrosomonadales</taxon>
        <taxon>Usitatibacteraceae</taxon>
        <taxon>Usitatibacter</taxon>
    </lineage>
</organism>
<dbReference type="RefSeq" id="WP_171090092.1">
    <property type="nucleotide sequence ID" value="NZ_CP053069.1"/>
</dbReference>
<sequence>MRDEFFALIDRLPNAGEAERQSLEAQIWERFGVERAVMALDMSHFSLTVRRSGILSYLGLIRRMQVITKPIVDAHGGALVEFHADNLMAVFPDVPQAVDAGIAMNRAFELQMKPDGGQMIEVAIGIDFGRFLFVDGCRCFGDTVNTAFKLGEDLARAGEILLTPGARARLGAAFPHPFSEQQFSISGLELQTFNVQHRNPK</sequence>
<dbReference type="GO" id="GO:0004016">
    <property type="term" value="F:adenylate cyclase activity"/>
    <property type="evidence" value="ECO:0007669"/>
    <property type="project" value="UniProtKB-ARBA"/>
</dbReference>
<evidence type="ECO:0000259" key="1">
    <source>
        <dbReference type="PROSITE" id="PS50125"/>
    </source>
</evidence>
<reference evidence="2 3" key="1">
    <citation type="submission" date="2020-04" db="EMBL/GenBank/DDBJ databases">
        <title>Usitatibacter rugosus gen. nov., sp. nov. and Usitatibacter palustris sp. nov., novel members of Usitatibacteraceae fam. nov. within the order Nitrosomonadales isolated from soil.</title>
        <authorList>
            <person name="Huber K.J."/>
            <person name="Neumann-Schaal M."/>
            <person name="Geppert A."/>
            <person name="Luckner M."/>
            <person name="Wanner G."/>
            <person name="Overmann J."/>
        </authorList>
    </citation>
    <scope>NUCLEOTIDE SEQUENCE [LARGE SCALE GENOMIC DNA]</scope>
    <source>
        <strain evidence="2 3">0125_3</strain>
    </source>
</reference>
<dbReference type="PROSITE" id="PS50125">
    <property type="entry name" value="GUANYLATE_CYCLASE_2"/>
    <property type="match status" value="1"/>
</dbReference>
<proteinExistence type="predicted"/>
<feature type="domain" description="Guanylate cyclase" evidence="1">
    <location>
        <begin position="36"/>
        <end position="151"/>
    </location>
</feature>
<dbReference type="EMBL" id="CP053069">
    <property type="protein sequence ID" value="QJR09951.1"/>
    <property type="molecule type" value="Genomic_DNA"/>
</dbReference>
<dbReference type="AlphaFoldDB" id="A0A6M4GRR8"/>